<dbReference type="AlphaFoldDB" id="A0A1I7K6H5"/>
<dbReference type="FunFam" id="3.30.70.270:FF:000001">
    <property type="entry name" value="Diguanylate cyclase domain protein"/>
    <property type="match status" value="1"/>
</dbReference>
<evidence type="ECO:0000256" key="1">
    <source>
        <dbReference type="ARBA" id="ARBA00012528"/>
    </source>
</evidence>
<feature type="region of interest" description="Disordered" evidence="3">
    <location>
        <begin position="1030"/>
        <end position="1053"/>
    </location>
</feature>
<accession>A0A1I7K6H5</accession>
<protein>
    <recommendedName>
        <fullName evidence="1">diguanylate cyclase</fullName>
        <ecNumber evidence="1">2.7.7.65</ecNumber>
    </recommendedName>
</protein>
<comment type="catalytic activity">
    <reaction evidence="2">
        <text>2 GTP = 3',3'-c-di-GMP + 2 diphosphate</text>
        <dbReference type="Rhea" id="RHEA:24898"/>
        <dbReference type="ChEBI" id="CHEBI:33019"/>
        <dbReference type="ChEBI" id="CHEBI:37565"/>
        <dbReference type="ChEBI" id="CHEBI:58805"/>
        <dbReference type="EC" id="2.7.7.65"/>
    </reaction>
</comment>
<dbReference type="InterPro" id="IPR011123">
    <property type="entry name" value="Y_Y_Y"/>
</dbReference>
<evidence type="ECO:0000259" key="4">
    <source>
        <dbReference type="PROSITE" id="PS50887"/>
    </source>
</evidence>
<dbReference type="SMART" id="SM00267">
    <property type="entry name" value="GGDEF"/>
    <property type="match status" value="1"/>
</dbReference>
<dbReference type="GO" id="GO:0052621">
    <property type="term" value="F:diguanylate cyclase activity"/>
    <property type="evidence" value="ECO:0007669"/>
    <property type="project" value="UniProtKB-EC"/>
</dbReference>
<dbReference type="InterPro" id="IPR000160">
    <property type="entry name" value="GGDEF_dom"/>
</dbReference>
<dbReference type="PROSITE" id="PS50887">
    <property type="entry name" value="GGDEF"/>
    <property type="match status" value="1"/>
</dbReference>
<dbReference type="SUPFAM" id="SSF55073">
    <property type="entry name" value="Nucleotide cyclase"/>
    <property type="match status" value="1"/>
</dbReference>
<dbReference type="PANTHER" id="PTHR45138:SF9">
    <property type="entry name" value="DIGUANYLATE CYCLASE DGCM-RELATED"/>
    <property type="match status" value="1"/>
</dbReference>
<dbReference type="Pfam" id="PF00990">
    <property type="entry name" value="GGDEF"/>
    <property type="match status" value="1"/>
</dbReference>
<dbReference type="EC" id="2.7.7.65" evidence="1"/>
<dbReference type="RefSeq" id="WP_229490393.1">
    <property type="nucleotide sequence ID" value="NZ_FPBO01000015.1"/>
</dbReference>
<dbReference type="EMBL" id="FPBO01000015">
    <property type="protein sequence ID" value="SFU93034.1"/>
    <property type="molecule type" value="Genomic_DNA"/>
</dbReference>
<dbReference type="Gene3D" id="2.60.40.10">
    <property type="entry name" value="Immunoglobulins"/>
    <property type="match status" value="1"/>
</dbReference>
<dbReference type="InterPro" id="IPR013783">
    <property type="entry name" value="Ig-like_fold"/>
</dbReference>
<dbReference type="Gene3D" id="2.130.10.10">
    <property type="entry name" value="YVTN repeat-like/Quinoprotein amine dehydrogenase"/>
    <property type="match status" value="4"/>
</dbReference>
<dbReference type="NCBIfam" id="TIGR00254">
    <property type="entry name" value="GGDEF"/>
    <property type="match status" value="1"/>
</dbReference>
<dbReference type="InterPro" id="IPR015943">
    <property type="entry name" value="WD40/YVTN_repeat-like_dom_sf"/>
</dbReference>
<dbReference type="SUPFAM" id="SSF63829">
    <property type="entry name" value="Calcium-dependent phosphotriesterase"/>
    <property type="match status" value="2"/>
</dbReference>
<evidence type="ECO:0000256" key="2">
    <source>
        <dbReference type="ARBA" id="ARBA00034247"/>
    </source>
</evidence>
<name>A0A1I7K6H5_9BURK</name>
<dbReference type="InterPro" id="IPR050469">
    <property type="entry name" value="Diguanylate_Cyclase"/>
</dbReference>
<feature type="domain" description="GGDEF" evidence="4">
    <location>
        <begin position="911"/>
        <end position="1040"/>
    </location>
</feature>
<evidence type="ECO:0000256" key="3">
    <source>
        <dbReference type="SAM" id="MobiDB-lite"/>
    </source>
</evidence>
<dbReference type="Gene3D" id="3.30.70.270">
    <property type="match status" value="1"/>
</dbReference>
<dbReference type="InterPro" id="IPR029787">
    <property type="entry name" value="Nucleotide_cyclase"/>
</dbReference>
<keyword evidence="6" id="KW-1185">Reference proteome</keyword>
<dbReference type="Pfam" id="PF07494">
    <property type="entry name" value="Reg_prop"/>
    <property type="match status" value="5"/>
</dbReference>
<dbReference type="InterPro" id="IPR043128">
    <property type="entry name" value="Rev_trsase/Diguanyl_cyclase"/>
</dbReference>
<reference evidence="6" key="1">
    <citation type="submission" date="2016-10" db="EMBL/GenBank/DDBJ databases">
        <authorList>
            <person name="Varghese N."/>
            <person name="Submissions S."/>
        </authorList>
    </citation>
    <scope>NUCLEOTIDE SEQUENCE [LARGE SCALE GENOMIC DNA]</scope>
    <source>
        <strain evidence="6">CGMCC 1.11014</strain>
    </source>
</reference>
<gene>
    <name evidence="5" type="ORF">SAMN05216552_101534</name>
</gene>
<dbReference type="STRING" id="1035707.SAMN05216552_101534"/>
<sequence>MRPVWSFSQPRRRRRPAASGRSPAAASPALRSLAAAAAILLGVGNPAGAAGAAQNRWEALGPTMFEHLTPDRGLPHPVVMSLAQDGDGFLWFGTQRGLARWDGYAMRNFFFDKDDPGSLPGDFIQTVHVDGRGRLWVGTSTAGAAMYDKVHERFVRYPAGPGGLSGVSVSAIASDDKGGVWVGGPAGLDHIDTARGVVTRHPREGGGRANQIRALALDRNGDLWIGSNAGLARRDAAGGRIAPVAVVDGAAAGAWSDAVLALATNTLGQVVFGTLRSGVGLVEAGAAEGRILALDQVKDANSTMVLSLAEVVPGRWWAATYGGGVIEFDDTGRGRRIAHRVAMPTSLANDRVAALWRDSSGLVWVANERGVDTHNPRNRAIETVFDGEGLLEVSVLAFMNDAAGRLWVALGDQGIDLIHPDGGRVAALRPDPARPDSALPKRLVLSMAEAEPGEAWIGTQLGLYRTSAQGRKVARVPMPQGEPHPRVGTILRRGGELWLGTGGGVLRFDPRARTVRAYPAGPAAAGGLSDNRVTAVVADAGGALWIGTQNGLNRLDPATGAVEHIMGAPGNPSGLADSTVYSLAIDARGRLWVGTNTGGISVLEGRAADGAPVFRRVGLADGLPNPSVVAMQPDGAGRVWVSTISGIAAVDIATLRARAYGRAEGLVFQPYFVGAATRTPQADILFGTSGGYTIVHPGQAEKWGYQPPLVVSAARVGARALPAAPLLASGGAGLTVPAEARSFEVEVAALDYSASPRNRYAFWLEGYDKGWVEADASRRVASYSNMKPGGYLLRMRGSNRDGVWSPHELSMRITVEPAWHQTWWCRALLALGLLGALAAGHRWRLRKIQALASARAEFLETMVRDRTAELDEKNKQLETLSYTDRLTGLYNRLRLDQALDTEYSRGLRGNGVFSVVLLDVDHFKSINDTHGHQAGDQVLVAIAELLREGSRDIDVVGRWGGEEFLVVCADTDAAQAVTFAERLRAAIAGYHFPVVRHKTCSFGVATMRAGEPVNALLGRADAALYRAKHRGRNRVESDGPDTEAARRDTVEVD</sequence>
<dbReference type="PANTHER" id="PTHR45138">
    <property type="entry name" value="REGULATORY COMPONENTS OF SENSORY TRANSDUCTION SYSTEM"/>
    <property type="match status" value="1"/>
</dbReference>
<dbReference type="InterPro" id="IPR011110">
    <property type="entry name" value="Reg_prop"/>
</dbReference>
<feature type="region of interest" description="Disordered" evidence="3">
    <location>
        <begin position="1"/>
        <end position="25"/>
    </location>
</feature>
<feature type="compositionally biased region" description="Basic and acidic residues" evidence="3">
    <location>
        <begin position="1033"/>
        <end position="1053"/>
    </location>
</feature>
<evidence type="ECO:0000313" key="6">
    <source>
        <dbReference type="Proteomes" id="UP000199391"/>
    </source>
</evidence>
<proteinExistence type="predicted"/>
<evidence type="ECO:0000313" key="5">
    <source>
        <dbReference type="EMBL" id="SFU93034.1"/>
    </source>
</evidence>
<dbReference type="Pfam" id="PF07495">
    <property type="entry name" value="Y_Y_Y"/>
    <property type="match status" value="1"/>
</dbReference>
<dbReference type="CDD" id="cd01949">
    <property type="entry name" value="GGDEF"/>
    <property type="match status" value="1"/>
</dbReference>
<dbReference type="Proteomes" id="UP000199391">
    <property type="component" value="Unassembled WGS sequence"/>
</dbReference>
<organism evidence="5 6">
    <name type="scientific">Pseudoduganella namucuonensis</name>
    <dbReference type="NCBI Taxonomy" id="1035707"/>
    <lineage>
        <taxon>Bacteria</taxon>
        <taxon>Pseudomonadati</taxon>
        <taxon>Pseudomonadota</taxon>
        <taxon>Betaproteobacteria</taxon>
        <taxon>Burkholderiales</taxon>
        <taxon>Oxalobacteraceae</taxon>
        <taxon>Telluria group</taxon>
        <taxon>Pseudoduganella</taxon>
    </lineage>
</organism>